<organism evidence="2 3">
    <name type="scientific">Morchella conica CCBAS932</name>
    <dbReference type="NCBI Taxonomy" id="1392247"/>
    <lineage>
        <taxon>Eukaryota</taxon>
        <taxon>Fungi</taxon>
        <taxon>Dikarya</taxon>
        <taxon>Ascomycota</taxon>
        <taxon>Pezizomycotina</taxon>
        <taxon>Pezizomycetes</taxon>
        <taxon>Pezizales</taxon>
        <taxon>Morchellaceae</taxon>
        <taxon>Morchella</taxon>
    </lineage>
</organism>
<protein>
    <submittedName>
        <fullName evidence="2">Uncharacterized protein</fullName>
    </submittedName>
</protein>
<dbReference type="AlphaFoldDB" id="A0A3N4L1V3"/>
<feature type="chain" id="PRO_5018143215" evidence="1">
    <location>
        <begin position="23"/>
        <end position="104"/>
    </location>
</feature>
<dbReference type="OrthoDB" id="5361929at2759"/>
<feature type="signal peptide" evidence="1">
    <location>
        <begin position="1"/>
        <end position="22"/>
    </location>
</feature>
<reference evidence="2 3" key="1">
    <citation type="journal article" date="2018" name="Nat. Ecol. Evol.">
        <title>Pezizomycetes genomes reveal the molecular basis of ectomycorrhizal truffle lifestyle.</title>
        <authorList>
            <person name="Murat C."/>
            <person name="Payen T."/>
            <person name="Noel B."/>
            <person name="Kuo A."/>
            <person name="Morin E."/>
            <person name="Chen J."/>
            <person name="Kohler A."/>
            <person name="Krizsan K."/>
            <person name="Balestrini R."/>
            <person name="Da Silva C."/>
            <person name="Montanini B."/>
            <person name="Hainaut M."/>
            <person name="Levati E."/>
            <person name="Barry K.W."/>
            <person name="Belfiori B."/>
            <person name="Cichocki N."/>
            <person name="Clum A."/>
            <person name="Dockter R.B."/>
            <person name="Fauchery L."/>
            <person name="Guy J."/>
            <person name="Iotti M."/>
            <person name="Le Tacon F."/>
            <person name="Lindquist E.A."/>
            <person name="Lipzen A."/>
            <person name="Malagnac F."/>
            <person name="Mello A."/>
            <person name="Molinier V."/>
            <person name="Miyauchi S."/>
            <person name="Poulain J."/>
            <person name="Riccioni C."/>
            <person name="Rubini A."/>
            <person name="Sitrit Y."/>
            <person name="Splivallo R."/>
            <person name="Traeger S."/>
            <person name="Wang M."/>
            <person name="Zifcakova L."/>
            <person name="Wipf D."/>
            <person name="Zambonelli A."/>
            <person name="Paolocci F."/>
            <person name="Nowrousian M."/>
            <person name="Ottonello S."/>
            <person name="Baldrian P."/>
            <person name="Spatafora J.W."/>
            <person name="Henrissat B."/>
            <person name="Nagy L.G."/>
            <person name="Aury J.M."/>
            <person name="Wincker P."/>
            <person name="Grigoriev I.V."/>
            <person name="Bonfante P."/>
            <person name="Martin F.M."/>
        </authorList>
    </citation>
    <scope>NUCLEOTIDE SEQUENCE [LARGE SCALE GENOMIC DNA]</scope>
    <source>
        <strain evidence="2 3">CCBAS932</strain>
    </source>
</reference>
<dbReference type="InParanoid" id="A0A3N4L1V3"/>
<accession>A0A3N4L1V3</accession>
<name>A0A3N4L1V3_9PEZI</name>
<evidence type="ECO:0000313" key="2">
    <source>
        <dbReference type="EMBL" id="RPB16790.1"/>
    </source>
</evidence>
<dbReference type="Proteomes" id="UP000277580">
    <property type="component" value="Unassembled WGS sequence"/>
</dbReference>
<evidence type="ECO:0000313" key="3">
    <source>
        <dbReference type="Proteomes" id="UP000277580"/>
    </source>
</evidence>
<gene>
    <name evidence="2" type="ORF">P167DRAFT_569974</name>
</gene>
<evidence type="ECO:0000256" key="1">
    <source>
        <dbReference type="SAM" id="SignalP"/>
    </source>
</evidence>
<proteinExistence type="predicted"/>
<keyword evidence="1" id="KW-0732">Signal</keyword>
<keyword evidence="3" id="KW-1185">Reference proteome</keyword>
<sequence>MFGSITAMFLFIVFMLSTIVASTGWHMDVNYADGATVKLHGHTNSGCTKFKKTGSEITSVFFDTSLLADTFVLYGEDGCKDEVYKGKKGNNNVPNDYYAAYKVY</sequence>
<dbReference type="EMBL" id="ML119107">
    <property type="protein sequence ID" value="RPB16790.1"/>
    <property type="molecule type" value="Genomic_DNA"/>
</dbReference>